<name>A0ABZ0L870_9BACL</name>
<proteinExistence type="predicted"/>
<gene>
    <name evidence="1" type="ORF">QWT69_06205</name>
</gene>
<evidence type="ECO:0000313" key="2">
    <source>
        <dbReference type="Proteomes" id="UP001303902"/>
    </source>
</evidence>
<dbReference type="Proteomes" id="UP001303902">
    <property type="component" value="Chromosome"/>
</dbReference>
<sequence>MSEQLLTLDEMKQIDECINKGFSIHSVDENLSGMLIIFKRHEEEVRLQVLTAEARKYFAAKLQEQMQL</sequence>
<dbReference type="EMBL" id="CP129118">
    <property type="protein sequence ID" value="WOV88695.1"/>
    <property type="molecule type" value="Genomic_DNA"/>
</dbReference>
<accession>A0ABZ0L870</accession>
<organism evidence="1 2">
    <name type="scientific">Sporosarcina oncorhynchi</name>
    <dbReference type="NCBI Taxonomy" id="3056444"/>
    <lineage>
        <taxon>Bacteria</taxon>
        <taxon>Bacillati</taxon>
        <taxon>Bacillota</taxon>
        <taxon>Bacilli</taxon>
        <taxon>Bacillales</taxon>
        <taxon>Caryophanaceae</taxon>
        <taxon>Sporosarcina</taxon>
    </lineage>
</organism>
<keyword evidence="2" id="KW-1185">Reference proteome</keyword>
<dbReference type="RefSeq" id="WP_317970021.1">
    <property type="nucleotide sequence ID" value="NZ_CP129118.1"/>
</dbReference>
<reference evidence="1 2" key="1">
    <citation type="submission" date="2023-06" db="EMBL/GenBank/DDBJ databases">
        <title>Sporosarcina sp. nov., isolated from Korean tranditional fermented seafood 'Jeotgal'.</title>
        <authorList>
            <person name="Yang A.I."/>
            <person name="Shin N.-R."/>
        </authorList>
    </citation>
    <scope>NUCLEOTIDE SEQUENCE [LARGE SCALE GENOMIC DNA]</scope>
    <source>
        <strain evidence="1 2">T2O-4</strain>
    </source>
</reference>
<evidence type="ECO:0000313" key="1">
    <source>
        <dbReference type="EMBL" id="WOV88695.1"/>
    </source>
</evidence>
<protein>
    <submittedName>
        <fullName evidence="1">Uncharacterized protein</fullName>
    </submittedName>
</protein>